<gene>
    <name evidence="2" type="ORF">GCM10010468_70840</name>
</gene>
<dbReference type="Proteomes" id="UP001501237">
    <property type="component" value="Unassembled WGS sequence"/>
</dbReference>
<protein>
    <submittedName>
        <fullName evidence="2">Uncharacterized protein</fullName>
    </submittedName>
</protein>
<evidence type="ECO:0000313" key="3">
    <source>
        <dbReference type="Proteomes" id="UP001501237"/>
    </source>
</evidence>
<dbReference type="EMBL" id="BAAAUV010000030">
    <property type="protein sequence ID" value="GAA3236530.1"/>
    <property type="molecule type" value="Genomic_DNA"/>
</dbReference>
<feature type="region of interest" description="Disordered" evidence="1">
    <location>
        <begin position="90"/>
        <end position="158"/>
    </location>
</feature>
<reference evidence="3" key="1">
    <citation type="journal article" date="2019" name="Int. J. Syst. Evol. Microbiol.">
        <title>The Global Catalogue of Microorganisms (GCM) 10K type strain sequencing project: providing services to taxonomists for standard genome sequencing and annotation.</title>
        <authorList>
            <consortium name="The Broad Institute Genomics Platform"/>
            <consortium name="The Broad Institute Genome Sequencing Center for Infectious Disease"/>
            <person name="Wu L."/>
            <person name="Ma J."/>
        </authorList>
    </citation>
    <scope>NUCLEOTIDE SEQUENCE [LARGE SCALE GENOMIC DNA]</scope>
    <source>
        <strain evidence="3">JCM 9377</strain>
    </source>
</reference>
<keyword evidence="3" id="KW-1185">Reference proteome</keyword>
<comment type="caution">
    <text evidence="2">The sequence shown here is derived from an EMBL/GenBank/DDBJ whole genome shotgun (WGS) entry which is preliminary data.</text>
</comment>
<evidence type="ECO:0000313" key="2">
    <source>
        <dbReference type="EMBL" id="GAA3236530.1"/>
    </source>
</evidence>
<sequence length="158" mass="16756">MRYIRCPLPNGQATNRPPVSPASPMYPRVTCAPATYTCPTTPGVTGCSRSSSTYSAVPGSPRPMTLPDSVPVSSRWVECTVVSVIPYMLTSRGPAPVRQPATRDGSSASPPNTTSRTDGGGPAWTAWSWEKPDGVWLRTVTPSRSTSRANSSGLRDTS</sequence>
<feature type="compositionally biased region" description="Polar residues" evidence="1">
    <location>
        <begin position="104"/>
        <end position="117"/>
    </location>
</feature>
<proteinExistence type="predicted"/>
<evidence type="ECO:0000256" key="1">
    <source>
        <dbReference type="SAM" id="MobiDB-lite"/>
    </source>
</evidence>
<feature type="compositionally biased region" description="Polar residues" evidence="1">
    <location>
        <begin position="140"/>
        <end position="158"/>
    </location>
</feature>
<organism evidence="2 3">
    <name type="scientific">Actinocorallia longicatena</name>
    <dbReference type="NCBI Taxonomy" id="111803"/>
    <lineage>
        <taxon>Bacteria</taxon>
        <taxon>Bacillati</taxon>
        <taxon>Actinomycetota</taxon>
        <taxon>Actinomycetes</taxon>
        <taxon>Streptosporangiales</taxon>
        <taxon>Thermomonosporaceae</taxon>
        <taxon>Actinocorallia</taxon>
    </lineage>
</organism>
<name>A0ABP6QLA3_9ACTN</name>
<accession>A0ABP6QLA3</accession>